<keyword evidence="4" id="KW-1185">Reference proteome</keyword>
<keyword evidence="1" id="KW-0479">Metal-binding</keyword>
<evidence type="ECO:0000313" key="4">
    <source>
        <dbReference type="Proteomes" id="UP001210231"/>
    </source>
</evidence>
<dbReference type="CDD" id="cd00158">
    <property type="entry name" value="RHOD"/>
    <property type="match status" value="2"/>
</dbReference>
<reference evidence="3 4" key="1">
    <citation type="submission" date="2022-12" db="EMBL/GenBank/DDBJ databases">
        <title>Chitinophagaceae gen. sp. nov., a new member of the family Chitinophagaceae, isolated from soil in a chemical factory.</title>
        <authorList>
            <person name="Ke Z."/>
        </authorList>
    </citation>
    <scope>NUCLEOTIDE SEQUENCE [LARGE SCALE GENOMIC DNA]</scope>
    <source>
        <strain evidence="3 4">LY-5</strain>
    </source>
</reference>
<dbReference type="InterPro" id="IPR001763">
    <property type="entry name" value="Rhodanese-like_dom"/>
</dbReference>
<proteinExistence type="predicted"/>
<sequence length="472" mass="51406">MYIQQLYTGCLSEAAYYIESNGEAAIVDPLRDIEAYLLLAKERGTTIKYIFETHFHADFVSGHLDLAGSTGATIIYGPETETTYKVKVAADNEIFRLGNIQIKVLHTPGHTLESSCYLVLDENGKEHAVFTGDTLFIGDVGRPDLSSGNLDSNTLAGLLYHSLNNKIKTLPDDVIVYPAHGAGSACGKNLSTETTSTIGQQKATNYALQQDNMDAFVEAVTTGLTAAPSYFAVNAEINKKGYKPLNEIIESAANPIGIEAVKYLIAHKSDDTVIVDTRHSDLFAEGFIPTSISIGLNGRFAEWAGALLEFDKDIVLVTDADKLEESTVRLARVGFERIVGHVDGGFDAWKNSGERIDMIINVEADELAMDLPHDDKLLVVDVRNNNEYDEKHVVGAFHSPLNGLNKVENIAMIPDEANLYVHCAGGYRSIIAASLIKKQGIHNIRNIVGGFKSIALEDRIPLETTTKATTAE</sequence>
<dbReference type="InterPro" id="IPR036866">
    <property type="entry name" value="RibonucZ/Hydroxyglut_hydro"/>
</dbReference>
<dbReference type="PANTHER" id="PTHR43084">
    <property type="entry name" value="PERSULFIDE DIOXYGENASE ETHE1"/>
    <property type="match status" value="1"/>
</dbReference>
<dbReference type="Pfam" id="PF00581">
    <property type="entry name" value="Rhodanese"/>
    <property type="match status" value="2"/>
</dbReference>
<organism evidence="3 4">
    <name type="scientific">Polluticaenibacter yanchengensis</name>
    <dbReference type="NCBI Taxonomy" id="3014562"/>
    <lineage>
        <taxon>Bacteria</taxon>
        <taxon>Pseudomonadati</taxon>
        <taxon>Bacteroidota</taxon>
        <taxon>Chitinophagia</taxon>
        <taxon>Chitinophagales</taxon>
        <taxon>Chitinophagaceae</taxon>
        <taxon>Polluticaenibacter</taxon>
    </lineage>
</organism>
<dbReference type="InterPro" id="IPR051682">
    <property type="entry name" value="Mito_Persulfide_Diox"/>
</dbReference>
<dbReference type="Pfam" id="PF00753">
    <property type="entry name" value="Lactamase_B"/>
    <property type="match status" value="1"/>
</dbReference>
<feature type="domain" description="Rhodanese" evidence="2">
    <location>
        <begin position="268"/>
        <end position="358"/>
    </location>
</feature>
<dbReference type="CDD" id="cd07724">
    <property type="entry name" value="POD-like_MBL-fold"/>
    <property type="match status" value="1"/>
</dbReference>
<dbReference type="InterPro" id="IPR001279">
    <property type="entry name" value="Metallo-B-lactamas"/>
</dbReference>
<feature type="domain" description="Rhodanese" evidence="2">
    <location>
        <begin position="373"/>
        <end position="463"/>
    </location>
</feature>
<dbReference type="InterPro" id="IPR036873">
    <property type="entry name" value="Rhodanese-like_dom_sf"/>
</dbReference>
<evidence type="ECO:0000256" key="1">
    <source>
        <dbReference type="ARBA" id="ARBA00022723"/>
    </source>
</evidence>
<dbReference type="InterPro" id="IPR044528">
    <property type="entry name" value="POD-like_MBL-fold"/>
</dbReference>
<dbReference type="RefSeq" id="WP_407031511.1">
    <property type="nucleotide sequence ID" value="NZ_JAQGEF010000010.1"/>
</dbReference>
<accession>A0ABT4UK21</accession>
<gene>
    <name evidence="3" type="ORF">O3P16_10245</name>
</gene>
<dbReference type="Proteomes" id="UP001210231">
    <property type="component" value="Unassembled WGS sequence"/>
</dbReference>
<dbReference type="SMART" id="SM00849">
    <property type="entry name" value="Lactamase_B"/>
    <property type="match status" value="1"/>
</dbReference>
<evidence type="ECO:0000313" key="3">
    <source>
        <dbReference type="EMBL" id="MDA3615187.1"/>
    </source>
</evidence>
<dbReference type="Gene3D" id="3.40.250.10">
    <property type="entry name" value="Rhodanese-like domain"/>
    <property type="match status" value="2"/>
</dbReference>
<evidence type="ECO:0000259" key="2">
    <source>
        <dbReference type="PROSITE" id="PS50206"/>
    </source>
</evidence>
<dbReference type="PROSITE" id="PS50206">
    <property type="entry name" value="RHODANESE_3"/>
    <property type="match status" value="2"/>
</dbReference>
<protein>
    <submittedName>
        <fullName evidence="3">Rhodanese-like domain-containing protein</fullName>
    </submittedName>
</protein>
<dbReference type="PANTHER" id="PTHR43084:SF1">
    <property type="entry name" value="PERSULFIDE DIOXYGENASE ETHE1, MITOCHONDRIAL"/>
    <property type="match status" value="1"/>
</dbReference>
<dbReference type="EMBL" id="JAQGEF010000010">
    <property type="protein sequence ID" value="MDA3615187.1"/>
    <property type="molecule type" value="Genomic_DNA"/>
</dbReference>
<dbReference type="SUPFAM" id="SSF52821">
    <property type="entry name" value="Rhodanese/Cell cycle control phosphatase"/>
    <property type="match status" value="2"/>
</dbReference>
<dbReference type="Gene3D" id="3.60.15.10">
    <property type="entry name" value="Ribonuclease Z/Hydroxyacylglutathione hydrolase-like"/>
    <property type="match status" value="1"/>
</dbReference>
<name>A0ABT4UK21_9BACT</name>
<comment type="caution">
    <text evidence="3">The sequence shown here is derived from an EMBL/GenBank/DDBJ whole genome shotgun (WGS) entry which is preliminary data.</text>
</comment>
<dbReference type="SUPFAM" id="SSF56281">
    <property type="entry name" value="Metallo-hydrolase/oxidoreductase"/>
    <property type="match status" value="1"/>
</dbReference>
<dbReference type="SMART" id="SM00450">
    <property type="entry name" value="RHOD"/>
    <property type="match status" value="2"/>
</dbReference>